<accession>A0ABM6U1J0</accession>
<dbReference type="EC" id="3.4.17.19" evidence="1"/>
<dbReference type="InterPro" id="IPR001333">
    <property type="entry name" value="Peptidase_M32_Taq"/>
</dbReference>
<dbReference type="PROSITE" id="PS52034">
    <property type="entry name" value="PEPTIDASE_M32"/>
    <property type="match status" value="1"/>
</dbReference>
<protein>
    <recommendedName>
        <fullName evidence="1">Metal-dependent carboxypeptidase</fullName>
        <ecNumber evidence="1">3.4.17.19</ecNumber>
    </recommendedName>
</protein>
<dbReference type="CDD" id="cd06460">
    <property type="entry name" value="M32_Taq"/>
    <property type="match status" value="1"/>
</dbReference>
<keyword evidence="1 2" id="KW-0121">Carboxypeptidase</keyword>
<evidence type="ECO:0000256" key="1">
    <source>
        <dbReference type="PIRNR" id="PIRNR006615"/>
    </source>
</evidence>
<dbReference type="GeneID" id="77466840"/>
<comment type="catalytic activity">
    <reaction evidence="1">
        <text>Release of a C-terminal amino acid with broad specificity, except for -Pro.</text>
        <dbReference type="EC" id="3.4.17.19"/>
    </reaction>
</comment>
<evidence type="ECO:0000313" key="3">
    <source>
        <dbReference type="Proteomes" id="UP000241238"/>
    </source>
</evidence>
<dbReference type="SUPFAM" id="SSF55486">
    <property type="entry name" value="Metalloproteases ('zincins'), catalytic domain"/>
    <property type="match status" value="1"/>
</dbReference>
<dbReference type="PANTHER" id="PTHR34217">
    <property type="entry name" value="METAL-DEPENDENT CARBOXYPEPTIDASE"/>
    <property type="match status" value="1"/>
</dbReference>
<proteinExistence type="inferred from homology"/>
<dbReference type="Proteomes" id="UP000241238">
    <property type="component" value="Chromosome"/>
</dbReference>
<keyword evidence="1" id="KW-0479">Metal-binding</keyword>
<dbReference type="PRINTS" id="PR00998">
    <property type="entry name" value="CRBOXYPTASET"/>
</dbReference>
<comment type="function">
    <text evidence="1">Broad specificity carboxypetidase that releases amino acids sequentially from the C-terminus, including neutral, aromatic, polar and basic residues.</text>
</comment>
<dbReference type="Gene3D" id="1.10.1370.30">
    <property type="match status" value="1"/>
</dbReference>
<comment type="similarity">
    <text evidence="1">Belongs to the peptidase M32 family.</text>
</comment>
<keyword evidence="1" id="KW-0378">Hydrolase</keyword>
<reference evidence="3" key="1">
    <citation type="journal article" date="2018" name="MSphere">
        <title>Fusobacterium Genomics Using MinION and Illumina Sequencing Enables Genome Completion and Correction.</title>
        <authorList>
            <person name="Todd S.M."/>
            <person name="Settlage R.E."/>
            <person name="Lahmers K.K."/>
            <person name="Slade D.J."/>
        </authorList>
    </citation>
    <scope>NUCLEOTIDE SEQUENCE [LARGE SCALE GENOMIC DNA]</scope>
    <source>
        <strain evidence="3">ATCC 27725</strain>
    </source>
</reference>
<dbReference type="RefSeq" id="WP_005949332.1">
    <property type="nucleotide sequence ID" value="NZ_CP028103.1"/>
</dbReference>
<keyword evidence="3" id="KW-1185">Reference proteome</keyword>
<evidence type="ECO:0000313" key="2">
    <source>
        <dbReference type="EMBL" id="AVQ30147.1"/>
    </source>
</evidence>
<dbReference type="Pfam" id="PF02074">
    <property type="entry name" value="Peptidase_M32"/>
    <property type="match status" value="1"/>
</dbReference>
<dbReference type="EMBL" id="CP028103">
    <property type="protein sequence ID" value="AVQ30147.1"/>
    <property type="molecule type" value="Genomic_DNA"/>
</dbReference>
<keyword evidence="1" id="KW-0482">Metalloprotease</keyword>
<name>A0ABM6U1J0_FUSVA</name>
<dbReference type="GO" id="GO:0004180">
    <property type="term" value="F:carboxypeptidase activity"/>
    <property type="evidence" value="ECO:0007669"/>
    <property type="project" value="UniProtKB-KW"/>
</dbReference>
<dbReference type="PIRSF" id="PIRSF006615">
    <property type="entry name" value="Zn_crbxpep_Taq"/>
    <property type="match status" value="1"/>
</dbReference>
<sequence>MEKKIKKFRELIKEKKLIDSTLGILQWDLETTTPKKGRELLSEMVGYLSMKSYNIVTSEEFLNLVNFLKENEKKLDDIQRKEVDNMSEEIEKISKIPPHEYQEYSELTAKTQGIWEEAKAKNDFKMFKENLKKIFEFNIKFAEYQGKKDKKVYDIILDEYEKGMTTEKLDEFFSALRIEIVPLLKKIMEKKKIDEKSCINEKVAIDDQRKFNRFLSEYLGFDFDRGVAAESEHPFTLNLDKNDVRLTTKYIEDIPFSSIFSTIHETGHGIYEQQIGDDLQGTTLATGGSMGLHESQSRFYENMIGRSMSFWKGIYNRNIDIFPLLKKIKLEELYKEINKVEPSFIRTEADELTYSLHIMIRYEIEKGIINGEIEIDNLPEVWNKKMEEYLGIMPKTDREGVLQDVHWACGLIGYFPSYALGNVYAAQLYNAMKQNMDIDSLLENGKLDRIKGWLRDRIHIYGKLRETGELIQEITGEELEPKYYIEYLKEKYSKIYNLD</sequence>
<organism evidence="2 3">
    <name type="scientific">Fusobacterium varium ATCC 27725</name>
    <dbReference type="NCBI Taxonomy" id="469618"/>
    <lineage>
        <taxon>Bacteria</taxon>
        <taxon>Fusobacteriati</taxon>
        <taxon>Fusobacteriota</taxon>
        <taxon>Fusobacteriia</taxon>
        <taxon>Fusobacteriales</taxon>
        <taxon>Fusobacteriaceae</taxon>
        <taxon>Fusobacterium</taxon>
    </lineage>
</organism>
<dbReference type="PANTHER" id="PTHR34217:SF1">
    <property type="entry name" value="CARBOXYPEPTIDASE 1"/>
    <property type="match status" value="1"/>
</dbReference>
<gene>
    <name evidence="2" type="ORF">C4N18_02470</name>
</gene>
<keyword evidence="1" id="KW-0645">Protease</keyword>